<feature type="transmembrane region" description="Helical" evidence="6">
    <location>
        <begin position="245"/>
        <end position="266"/>
    </location>
</feature>
<organism evidence="8 9">
    <name type="scientific">Vibrio ostreae</name>
    <dbReference type="NCBI Taxonomy" id="2841925"/>
    <lineage>
        <taxon>Bacteria</taxon>
        <taxon>Pseudomonadati</taxon>
        <taxon>Pseudomonadota</taxon>
        <taxon>Gammaproteobacteria</taxon>
        <taxon>Vibrionales</taxon>
        <taxon>Vibrionaceae</taxon>
        <taxon>Vibrio</taxon>
    </lineage>
</organism>
<gene>
    <name evidence="8" type="primary">yddG</name>
    <name evidence="8" type="ORF">KNV97_03365</name>
</gene>
<evidence type="ECO:0000256" key="6">
    <source>
        <dbReference type="SAM" id="Phobius"/>
    </source>
</evidence>
<dbReference type="InterPro" id="IPR051258">
    <property type="entry name" value="Diverse_Substrate_Transporter"/>
</dbReference>
<feature type="transmembrane region" description="Helical" evidence="6">
    <location>
        <begin position="211"/>
        <end position="233"/>
    </location>
</feature>
<dbReference type="PANTHER" id="PTHR42920">
    <property type="entry name" value="OS03G0707200 PROTEIN-RELATED"/>
    <property type="match status" value="1"/>
</dbReference>
<evidence type="ECO:0000256" key="4">
    <source>
        <dbReference type="ARBA" id="ARBA00022989"/>
    </source>
</evidence>
<protein>
    <submittedName>
        <fullName evidence="8">Aromatic amino acid DMT transporter YddG</fullName>
    </submittedName>
</protein>
<keyword evidence="3 6" id="KW-0812">Transmembrane</keyword>
<feature type="transmembrane region" description="Helical" evidence="6">
    <location>
        <begin position="34"/>
        <end position="52"/>
    </location>
</feature>
<evidence type="ECO:0000256" key="1">
    <source>
        <dbReference type="ARBA" id="ARBA00004651"/>
    </source>
</evidence>
<keyword evidence="4 6" id="KW-1133">Transmembrane helix</keyword>
<dbReference type="GO" id="GO:0005886">
    <property type="term" value="C:plasma membrane"/>
    <property type="evidence" value="ECO:0007669"/>
    <property type="project" value="UniProtKB-SubCell"/>
</dbReference>
<dbReference type="RefSeq" id="WP_218561515.1">
    <property type="nucleotide sequence ID" value="NZ_CP076642.1"/>
</dbReference>
<dbReference type="AlphaFoldDB" id="A0A975U728"/>
<proteinExistence type="predicted"/>
<dbReference type="NCBIfam" id="NF008676">
    <property type="entry name" value="PRK11689.1"/>
    <property type="match status" value="1"/>
</dbReference>
<accession>A0A975U728</accession>
<sequence>MALHRCTVYGVAAILLWSCVAGLVRMVAEQFSPTGGAALIYTVASVFLVGVMGIPRINRFSLRYLIIGGALFVSYEICLALALGMAHSRHQALEMSVINYLWPALTVLLTVISSRQPVSRWVYPCILVAFLGVAWAISGDSGLSLKQIAGNVSGNPLAYTMAALGAVIWAVYCNVTRVIANGQNAVTLFFIATAVTLWVKYVSGDEPALQFTVPSAVTLVLTAVVMGSGYALWNQAILAGNMLLLATLSYFTPVFSTLFSCLILGVVLGSHFWQGVVMVTLASLVCWWVTRHSSSAKPPGVSPTQRTV</sequence>
<feature type="transmembrane region" description="Helical" evidence="6">
    <location>
        <begin position="157"/>
        <end position="175"/>
    </location>
</feature>
<feature type="transmembrane region" description="Helical" evidence="6">
    <location>
        <begin position="97"/>
        <end position="114"/>
    </location>
</feature>
<dbReference type="EMBL" id="CP076642">
    <property type="protein sequence ID" value="QXO15476.1"/>
    <property type="molecule type" value="Genomic_DNA"/>
</dbReference>
<feature type="domain" description="EamA" evidence="7">
    <location>
        <begin position="158"/>
        <end position="285"/>
    </location>
</feature>
<evidence type="ECO:0000256" key="2">
    <source>
        <dbReference type="ARBA" id="ARBA00022475"/>
    </source>
</evidence>
<feature type="transmembrane region" description="Helical" evidence="6">
    <location>
        <begin position="121"/>
        <end position="137"/>
    </location>
</feature>
<keyword evidence="2" id="KW-1003">Cell membrane</keyword>
<dbReference type="Pfam" id="PF00892">
    <property type="entry name" value="EamA"/>
    <property type="match status" value="1"/>
</dbReference>
<feature type="transmembrane region" description="Helical" evidence="6">
    <location>
        <begin position="7"/>
        <end position="28"/>
    </location>
</feature>
<keyword evidence="9" id="KW-1185">Reference proteome</keyword>
<dbReference type="PANTHER" id="PTHR42920:SF24">
    <property type="entry name" value="AROMATIC AMINO ACID EXPORTER YDDG"/>
    <property type="match status" value="1"/>
</dbReference>
<dbReference type="KEGG" id="vos:KNV97_03365"/>
<feature type="transmembrane region" description="Helical" evidence="6">
    <location>
        <begin position="182"/>
        <end position="199"/>
    </location>
</feature>
<evidence type="ECO:0000313" key="9">
    <source>
        <dbReference type="Proteomes" id="UP000694232"/>
    </source>
</evidence>
<feature type="transmembrane region" description="Helical" evidence="6">
    <location>
        <begin position="272"/>
        <end position="290"/>
    </location>
</feature>
<evidence type="ECO:0000313" key="8">
    <source>
        <dbReference type="EMBL" id="QXO15476.1"/>
    </source>
</evidence>
<evidence type="ECO:0000256" key="5">
    <source>
        <dbReference type="ARBA" id="ARBA00023136"/>
    </source>
</evidence>
<keyword evidence="5 6" id="KW-0472">Membrane</keyword>
<evidence type="ECO:0000256" key="3">
    <source>
        <dbReference type="ARBA" id="ARBA00022692"/>
    </source>
</evidence>
<name>A0A975U728_9VIBR</name>
<dbReference type="Proteomes" id="UP000694232">
    <property type="component" value="Chromosome 2"/>
</dbReference>
<feature type="transmembrane region" description="Helical" evidence="6">
    <location>
        <begin position="64"/>
        <end position="85"/>
    </location>
</feature>
<comment type="subcellular location">
    <subcellularLocation>
        <location evidence="1">Cell membrane</location>
        <topology evidence="1">Multi-pass membrane protein</topology>
    </subcellularLocation>
</comment>
<reference evidence="8" key="1">
    <citation type="submission" date="2021-06" db="EMBL/GenBank/DDBJ databases">
        <title>Vibrio nov. sp., novel gut bacterium isolated from Yellow Sea oyster.</title>
        <authorList>
            <person name="Muhammad N."/>
            <person name="Nguyen T.H."/>
            <person name="Lee Y.-J."/>
            <person name="Ko J."/>
            <person name="Kim S.-G."/>
        </authorList>
    </citation>
    <scope>NUCLEOTIDE SEQUENCE</scope>
    <source>
        <strain evidence="8">OG9-811</strain>
    </source>
</reference>
<evidence type="ECO:0000259" key="7">
    <source>
        <dbReference type="Pfam" id="PF00892"/>
    </source>
</evidence>
<dbReference type="InterPro" id="IPR000620">
    <property type="entry name" value="EamA_dom"/>
</dbReference>